<proteinExistence type="predicted"/>
<dbReference type="EMBL" id="JAENHL010000004">
    <property type="protein sequence ID" value="MBK1865497.1"/>
    <property type="molecule type" value="Genomic_DNA"/>
</dbReference>
<dbReference type="Proteomes" id="UP000616151">
    <property type="component" value="Unassembled WGS sequence"/>
</dbReference>
<reference evidence="1" key="1">
    <citation type="submission" date="2021-01" db="EMBL/GenBank/DDBJ databases">
        <authorList>
            <person name="Sun Q."/>
        </authorList>
    </citation>
    <scope>NUCLEOTIDE SEQUENCE</scope>
    <source>
        <strain evidence="1">YIM B02566</strain>
    </source>
</reference>
<organism evidence="1 2">
    <name type="scientific">Taklimakanibacter albus</name>
    <dbReference type="NCBI Taxonomy" id="2800327"/>
    <lineage>
        <taxon>Bacteria</taxon>
        <taxon>Pseudomonadati</taxon>
        <taxon>Pseudomonadota</taxon>
        <taxon>Alphaproteobacteria</taxon>
        <taxon>Hyphomicrobiales</taxon>
        <taxon>Aestuariivirgaceae</taxon>
        <taxon>Taklimakanibacter</taxon>
    </lineage>
</organism>
<keyword evidence="1" id="KW-0489">Methyltransferase</keyword>
<sequence length="254" mass="28131">MADWSPTQYLKFADERTRAARDLLAQVPLAQARKVYDLGCGPGNSTALLIERFPAAEVIGVDSSPSMLEEARKAYPQAHFVEGDLSDWSPEEGADLLFANALFQWVPEHLKVLQCLMTALPTGGVLAVQMPDNLDEPSHVAMRETAASGPWADKIKKVGRAHLPTPMVYYNALKPHAARVDIWHTNYNHPIDGAKGIVEWVKGTGLRPYIDPLDAAERRDFLAAYEARIAKAYPLADDGKALLRFPRLFILCVK</sequence>
<evidence type="ECO:0000313" key="2">
    <source>
        <dbReference type="Proteomes" id="UP000616151"/>
    </source>
</evidence>
<protein>
    <submittedName>
        <fullName evidence="1">Trans-aconitate 2-methyltransferase</fullName>
        <ecNumber evidence="1">2.1.1.144</ecNumber>
    </submittedName>
</protein>
<gene>
    <name evidence="1" type="primary">tam</name>
    <name evidence="1" type="ORF">JHL16_03975</name>
</gene>
<dbReference type="EC" id="2.1.1.144" evidence="1"/>
<keyword evidence="1" id="KW-0808">Transferase</keyword>
<comment type="caution">
    <text evidence="1">The sequence shown here is derived from an EMBL/GenBank/DDBJ whole genome shotgun (WGS) entry which is preliminary data.</text>
</comment>
<accession>A0ACC5QYM1</accession>
<keyword evidence="2" id="KW-1185">Reference proteome</keyword>
<name>A0ACC5QYM1_9HYPH</name>
<evidence type="ECO:0000313" key="1">
    <source>
        <dbReference type="EMBL" id="MBK1865497.1"/>
    </source>
</evidence>